<feature type="domain" description="Hcy-binding" evidence="4">
    <location>
        <begin position="1"/>
        <end position="272"/>
    </location>
</feature>
<dbReference type="GO" id="GO:0008168">
    <property type="term" value="F:methyltransferase activity"/>
    <property type="evidence" value="ECO:0007669"/>
    <property type="project" value="UniProtKB-UniRule"/>
</dbReference>
<organism evidence="5 6">
    <name type="scientific">Clostridium frigidicarnis</name>
    <dbReference type="NCBI Taxonomy" id="84698"/>
    <lineage>
        <taxon>Bacteria</taxon>
        <taxon>Bacillati</taxon>
        <taxon>Bacillota</taxon>
        <taxon>Clostridia</taxon>
        <taxon>Eubacteriales</taxon>
        <taxon>Clostridiaceae</taxon>
        <taxon>Clostridium</taxon>
    </lineage>
</organism>
<dbReference type="RefSeq" id="WP_090039603.1">
    <property type="nucleotide sequence ID" value="NZ_FOKI01000006.1"/>
</dbReference>
<dbReference type="AlphaFoldDB" id="A0A1I0WZJ7"/>
<keyword evidence="2 3" id="KW-0808">Transferase</keyword>
<accession>A0A1I0WZJ7</accession>
<evidence type="ECO:0000313" key="6">
    <source>
        <dbReference type="Proteomes" id="UP000198619"/>
    </source>
</evidence>
<keyword evidence="3" id="KW-0862">Zinc</keyword>
<comment type="cofactor">
    <cofactor evidence="3">
        <name>Zn(2+)</name>
        <dbReference type="ChEBI" id="CHEBI:29105"/>
    </cofactor>
</comment>
<evidence type="ECO:0000256" key="1">
    <source>
        <dbReference type="ARBA" id="ARBA00022603"/>
    </source>
</evidence>
<reference evidence="5 6" key="1">
    <citation type="submission" date="2016-10" db="EMBL/GenBank/DDBJ databases">
        <authorList>
            <person name="de Groot N.N."/>
        </authorList>
    </citation>
    <scope>NUCLEOTIDE SEQUENCE [LARGE SCALE GENOMIC DNA]</scope>
    <source>
        <strain evidence="5 6">DSM 12271</strain>
    </source>
</reference>
<feature type="binding site" evidence="3">
    <location>
        <position position="192"/>
    </location>
    <ligand>
        <name>Zn(2+)</name>
        <dbReference type="ChEBI" id="CHEBI:29105"/>
    </ligand>
</feature>
<dbReference type="GO" id="GO:0046872">
    <property type="term" value="F:metal ion binding"/>
    <property type="evidence" value="ECO:0007669"/>
    <property type="project" value="UniProtKB-KW"/>
</dbReference>
<feature type="binding site" evidence="3">
    <location>
        <position position="257"/>
    </location>
    <ligand>
        <name>Zn(2+)</name>
        <dbReference type="ChEBI" id="CHEBI:29105"/>
    </ligand>
</feature>
<keyword evidence="6" id="KW-1185">Reference proteome</keyword>
<dbReference type="Proteomes" id="UP000198619">
    <property type="component" value="Unassembled WGS sequence"/>
</dbReference>
<sequence>MNNIILLDGAMGTYAKEKGIKYKDIPMLAINNRNLLINIHKDYLSSGSNFINANTFRLNPYVIKDKKLLSKLIDESLTCANTAIKNMGFGKVCYNIGPLGISDFNDEKYIYDCYHTIRSLIEHREDIHCIFIETQYMLTEALLALEAFKECKIPVWLSFSFNDNGSLSSGENIEEVINKVKLYDIYALGSNCGDGPKGTLNTILEIKKFWDKPIIAKPNLGIPEESNGELIYNVSPKEFSSDMKKIIECGATIIGGCCGTNPSYINAVSHII</sequence>
<name>A0A1I0WZJ7_9CLOT</name>
<feature type="binding site" evidence="3">
    <location>
        <position position="258"/>
    </location>
    <ligand>
        <name>Zn(2+)</name>
        <dbReference type="ChEBI" id="CHEBI:29105"/>
    </ligand>
</feature>
<evidence type="ECO:0000256" key="2">
    <source>
        <dbReference type="ARBA" id="ARBA00022679"/>
    </source>
</evidence>
<dbReference type="PROSITE" id="PS50970">
    <property type="entry name" value="HCY"/>
    <property type="match status" value="1"/>
</dbReference>
<evidence type="ECO:0000313" key="5">
    <source>
        <dbReference type="EMBL" id="SFA93558.1"/>
    </source>
</evidence>
<dbReference type="PANTHER" id="PTHR11103">
    <property type="entry name" value="SLR1189 PROTEIN"/>
    <property type="match status" value="1"/>
</dbReference>
<evidence type="ECO:0000259" key="4">
    <source>
        <dbReference type="PROSITE" id="PS50970"/>
    </source>
</evidence>
<dbReference type="OrthoDB" id="9803687at2"/>
<keyword evidence="3" id="KW-0479">Metal-binding</keyword>
<dbReference type="Gene3D" id="3.20.20.330">
    <property type="entry name" value="Homocysteine-binding-like domain"/>
    <property type="match status" value="1"/>
</dbReference>
<dbReference type="GO" id="GO:0032259">
    <property type="term" value="P:methylation"/>
    <property type="evidence" value="ECO:0007669"/>
    <property type="project" value="UniProtKB-KW"/>
</dbReference>
<dbReference type="Pfam" id="PF02574">
    <property type="entry name" value="S-methyl_trans"/>
    <property type="match status" value="1"/>
</dbReference>
<evidence type="ECO:0000256" key="3">
    <source>
        <dbReference type="PROSITE-ProRule" id="PRU00333"/>
    </source>
</evidence>
<proteinExistence type="predicted"/>
<dbReference type="EMBL" id="FOKI01000006">
    <property type="protein sequence ID" value="SFA93558.1"/>
    <property type="molecule type" value="Genomic_DNA"/>
</dbReference>
<protein>
    <submittedName>
        <fullName evidence="5">Methionine synthase I (Cobalamin-dependent), methyltransferase domain</fullName>
    </submittedName>
</protein>
<dbReference type="PANTHER" id="PTHR11103:SF18">
    <property type="entry name" value="SLR1189 PROTEIN"/>
    <property type="match status" value="1"/>
</dbReference>
<dbReference type="InterPro" id="IPR003726">
    <property type="entry name" value="HCY_dom"/>
</dbReference>
<dbReference type="InterPro" id="IPR036589">
    <property type="entry name" value="HCY_dom_sf"/>
</dbReference>
<gene>
    <name evidence="5" type="ORF">SAMN04488528_1006161</name>
</gene>
<dbReference type="STRING" id="84698.SAMN04488528_1006161"/>
<keyword evidence="1 3" id="KW-0489">Methyltransferase</keyword>
<dbReference type="SUPFAM" id="SSF82282">
    <property type="entry name" value="Homocysteine S-methyltransferase"/>
    <property type="match status" value="1"/>
</dbReference>